<organism evidence="1 2">
    <name type="scientific">Helicobacter zhangjianzhongii</name>
    <dbReference type="NCBI Taxonomy" id="2974574"/>
    <lineage>
        <taxon>Bacteria</taxon>
        <taxon>Pseudomonadati</taxon>
        <taxon>Campylobacterota</taxon>
        <taxon>Epsilonproteobacteria</taxon>
        <taxon>Campylobacterales</taxon>
        <taxon>Helicobacteraceae</taxon>
        <taxon>Helicobacter</taxon>
    </lineage>
</organism>
<comment type="caution">
    <text evidence="1">The sequence shown here is derived from an EMBL/GenBank/DDBJ whole genome shotgun (WGS) entry which is preliminary data.</text>
</comment>
<evidence type="ECO:0000313" key="1">
    <source>
        <dbReference type="EMBL" id="MDL0081114.1"/>
    </source>
</evidence>
<evidence type="ECO:0000313" key="2">
    <source>
        <dbReference type="Proteomes" id="UP001173802"/>
    </source>
</evidence>
<name>A0ACC6FPG6_9HELI</name>
<gene>
    <name evidence="1" type="ORF">NYG90_00190</name>
</gene>
<accession>A0ACC6FPG6</accession>
<keyword evidence="2" id="KW-1185">Reference proteome</keyword>
<dbReference type="Proteomes" id="UP001173802">
    <property type="component" value="Unassembled WGS sequence"/>
</dbReference>
<dbReference type="EMBL" id="JANURN010000001">
    <property type="protein sequence ID" value="MDL0081114.1"/>
    <property type="molecule type" value="Genomic_DNA"/>
</dbReference>
<protein>
    <submittedName>
        <fullName evidence="1">GDSL-type esterase/lipase family protein</fullName>
    </submittedName>
</protein>
<proteinExistence type="predicted"/>
<reference evidence="1 2" key="1">
    <citation type="journal article" date="2023" name="Microorganisms">
        <title>Isolation and Genomic Characteristics of Cat-Borne Campylobacter felis sp. nov. and Sheep-Borne Campylobacter ovis sp. nov.</title>
        <authorList>
            <person name="Wang H."/>
            <person name="Li Y."/>
            <person name="Gu Y."/>
            <person name="Zhou G."/>
            <person name="Chen X."/>
            <person name="Zhang X."/>
            <person name="Shao Z."/>
            <person name="Zhang J."/>
            <person name="Zhang M."/>
        </authorList>
    </citation>
    <scope>NUCLEOTIDE SEQUENCE [LARGE SCALE GENOMIC DNA]</scope>
    <source>
        <strain evidence="1 2">XJK30-2</strain>
    </source>
</reference>
<sequence>MRIYEFFLTLVLGFVIVLVVMNKSVFSYIEQKYHIAAFDPSSPLLYVLGTPARGLDALRARLFPSQEELALNSSKETEEVAEEVDSSDLIEQVIYPLITQEGKIALEPESTFLFIGDSLMQGVGMTLGLELKKRGFSVIDIAKQSTGLTYIDFFDWGKTLKDAFAKNPHINIVVIMVGANDPYNMPKIKYASPEWVEVYQGRVRDILETANAHNAIVVWYEAPIVKKPSLNAKLAFLNTLYAREVASYKAVFLPSNAALAPDGVYTAYGKTESGKSVKLRANDGIHFSGEGSRVLGGLLLERLEVVDSSGDSDEDSALFERDSALGNHSGDFVDFLKKHRLTPSGIPCFRGTADLESSSPLKSTKSPTSNTATPRILEEENRATSEKPADIENQPQSKKVDSRDNAHSPSLRDTAPAVAWQSIQKSTTALESTFSHNAANIMDRHAAHAARDDRKNAASKKVDSRFAGLESTLEKTNA</sequence>